<organism evidence="1 2">
    <name type="scientific">Microseira wollei NIES-4236</name>
    <dbReference type="NCBI Taxonomy" id="2530354"/>
    <lineage>
        <taxon>Bacteria</taxon>
        <taxon>Bacillati</taxon>
        <taxon>Cyanobacteriota</taxon>
        <taxon>Cyanophyceae</taxon>
        <taxon>Oscillatoriophycideae</taxon>
        <taxon>Aerosakkonematales</taxon>
        <taxon>Aerosakkonemataceae</taxon>
        <taxon>Microseira</taxon>
    </lineage>
</organism>
<reference evidence="1" key="1">
    <citation type="submission" date="2019-10" db="EMBL/GenBank/DDBJ databases">
        <title>Draft genome sequece of Microseira wollei NIES-4236.</title>
        <authorList>
            <person name="Yamaguchi H."/>
            <person name="Suzuki S."/>
            <person name="Kawachi M."/>
        </authorList>
    </citation>
    <scope>NUCLEOTIDE SEQUENCE</scope>
    <source>
        <strain evidence="1">NIES-4236</strain>
    </source>
</reference>
<dbReference type="EMBL" id="BLAY01000095">
    <property type="protein sequence ID" value="GET40630.1"/>
    <property type="molecule type" value="Genomic_DNA"/>
</dbReference>
<evidence type="ECO:0008006" key="3">
    <source>
        <dbReference type="Google" id="ProtNLM"/>
    </source>
</evidence>
<accession>A0AAV3XKH0</accession>
<name>A0AAV3XKH0_9CYAN</name>
<comment type="caution">
    <text evidence="1">The sequence shown here is derived from an EMBL/GenBank/DDBJ whole genome shotgun (WGS) entry which is preliminary data.</text>
</comment>
<dbReference type="Proteomes" id="UP001050975">
    <property type="component" value="Unassembled WGS sequence"/>
</dbReference>
<gene>
    <name evidence="1" type="ORF">MiSe_54410</name>
</gene>
<protein>
    <recommendedName>
        <fullName evidence="3">Prevent-host-death family protein</fullName>
    </recommendedName>
</protein>
<proteinExistence type="predicted"/>
<dbReference type="AlphaFoldDB" id="A0AAV3XKH0"/>
<evidence type="ECO:0000313" key="1">
    <source>
        <dbReference type="EMBL" id="GET40630.1"/>
    </source>
</evidence>
<evidence type="ECO:0000313" key="2">
    <source>
        <dbReference type="Proteomes" id="UP001050975"/>
    </source>
</evidence>
<sequence length="82" mass="9236">MTTTTEIVPELLEILSQLPLSSQEQVLEFALSLHKKQLFKQWDAISEKEAAAIKAEFADEDLAFAEATLTDYLPQLQQEDIA</sequence>
<keyword evidence="2" id="KW-1185">Reference proteome</keyword>